<dbReference type="InterPro" id="IPR004846">
    <property type="entry name" value="T2SS/T3SS_dom"/>
</dbReference>
<name>A0A365PX54_9GAMM</name>
<keyword evidence="8" id="KW-1185">Reference proteome</keyword>
<protein>
    <submittedName>
        <fullName evidence="5">Pilus assembly protein N-terminal domain-containing protein</fullName>
    </submittedName>
</protein>
<comment type="similarity">
    <text evidence="1">Belongs to the bacterial secretin family.</text>
</comment>
<dbReference type="Proteomes" id="UP000683436">
    <property type="component" value="Chromosome"/>
</dbReference>
<organism evidence="6 7">
    <name type="scientific">Stutzerimonas zhaodongensis</name>
    <dbReference type="NCBI Taxonomy" id="1176257"/>
    <lineage>
        <taxon>Bacteria</taxon>
        <taxon>Pseudomonadati</taxon>
        <taxon>Pseudomonadota</taxon>
        <taxon>Gammaproteobacteria</taxon>
        <taxon>Pseudomonadales</taxon>
        <taxon>Pseudomonadaceae</taxon>
        <taxon>Stutzerimonas</taxon>
    </lineage>
</organism>
<feature type="signal peptide" evidence="2">
    <location>
        <begin position="1"/>
        <end position="23"/>
    </location>
</feature>
<evidence type="ECO:0000313" key="8">
    <source>
        <dbReference type="Proteomes" id="UP000683436"/>
    </source>
</evidence>
<feature type="domain" description="Type II/III secretion system secretin-like" evidence="3">
    <location>
        <begin position="296"/>
        <end position="450"/>
    </location>
</feature>
<accession>A0A365PX54</accession>
<evidence type="ECO:0000313" key="6">
    <source>
        <dbReference type="EMBL" id="RBA60316.1"/>
    </source>
</evidence>
<dbReference type="EMBL" id="QNTV01000003">
    <property type="protein sequence ID" value="RBA60316.1"/>
    <property type="molecule type" value="Genomic_DNA"/>
</dbReference>
<dbReference type="Proteomes" id="UP000252554">
    <property type="component" value="Unassembled WGS sequence"/>
</dbReference>
<feature type="domain" description="Pilus formation protein N-terminal" evidence="4">
    <location>
        <begin position="30"/>
        <end position="96"/>
    </location>
</feature>
<dbReference type="InterPro" id="IPR050810">
    <property type="entry name" value="Bact_Secretion_Sys_Channel"/>
</dbReference>
<dbReference type="Pfam" id="PF00263">
    <property type="entry name" value="Secretin"/>
    <property type="match status" value="1"/>
</dbReference>
<evidence type="ECO:0000259" key="3">
    <source>
        <dbReference type="Pfam" id="PF00263"/>
    </source>
</evidence>
<sequence>MTMIKAQWLTLLLVMSGAAQGVAADDSLPTQLTLYKGDVRVLEAPGIERLAVGNTEILSTTLLKNQEMVLVAEAEGETTVQVWFEDGHREQIGVVVVKANGYRQVGELRQLLADIPGLRIRTVGRQVVMEGRLYSTDLERVKDAVKFYDNVLVLAEEQTGAATKADSGLMLTEVQAMLGQIPGISIKPVGRQIVVDGDLNVIDIERIKLLSARYPELLILAQPMSQFVAPMIYFDVRITEFTKDDVEELGVSWSDSISGPTAGFAVSGGSSRVGVPGDTSGFWGIATNITSTINLLERNGSALTLASPRLSARSGGMAELTVGGQTPVITSSINGSSVEYKDFGIMLSIAPQIYGKDRIAAKVSAEVSQLDKANQVGDYPAFKTRRTDNEVQLRVGETLVLSGLVSREDQSTYEGIPWFMNLPFLGPVFRNKSLKAGQTELVIFITPQLLTDGTSNVNQRELERAERMQERFGEALKTGLLE</sequence>
<dbReference type="GO" id="GO:0009306">
    <property type="term" value="P:protein secretion"/>
    <property type="evidence" value="ECO:0007669"/>
    <property type="project" value="InterPro"/>
</dbReference>
<reference evidence="6 7" key="1">
    <citation type="submission" date="2018-06" db="EMBL/GenBank/DDBJ databases">
        <title>Whole genome sequencing of four bacterial strains from South Shetland trench revealing bio-synthetic gene clusters.</title>
        <authorList>
            <person name="Abdel-Mageed W.M."/>
            <person name="Lehri B."/>
            <person name="Jarmusch S.A."/>
            <person name="Miranda K."/>
            <person name="Goodfellow M."/>
            <person name="Jaspars M."/>
            <person name="Karlyshev A.V."/>
        </authorList>
    </citation>
    <scope>NUCLEOTIDE SEQUENCE [LARGE SCALE GENOMIC DNA]</scope>
    <source>
        <strain evidence="6 7">SST2</strain>
    </source>
</reference>
<dbReference type="AlphaFoldDB" id="A0A365PX54"/>
<evidence type="ECO:0000313" key="7">
    <source>
        <dbReference type="Proteomes" id="UP000252554"/>
    </source>
</evidence>
<evidence type="ECO:0000313" key="5">
    <source>
        <dbReference type="EMBL" id="QWV17664.1"/>
    </source>
</evidence>
<evidence type="ECO:0000256" key="2">
    <source>
        <dbReference type="SAM" id="SignalP"/>
    </source>
</evidence>
<proteinExistence type="inferred from homology"/>
<keyword evidence="2" id="KW-0732">Signal</keyword>
<evidence type="ECO:0000256" key="1">
    <source>
        <dbReference type="RuleBase" id="RU004003"/>
    </source>
</evidence>
<feature type="chain" id="PRO_5016643928" evidence="2">
    <location>
        <begin position="24"/>
        <end position="482"/>
    </location>
</feature>
<dbReference type="GO" id="GO:0015627">
    <property type="term" value="C:type II protein secretion system complex"/>
    <property type="evidence" value="ECO:0007669"/>
    <property type="project" value="TreeGrafter"/>
</dbReference>
<dbReference type="RefSeq" id="WP_128119651.1">
    <property type="nucleotide sequence ID" value="NZ_CP076683.1"/>
</dbReference>
<gene>
    <name evidence="6" type="ORF">DQ403_06275</name>
    <name evidence="5" type="ORF">KQ248_02890</name>
</gene>
<evidence type="ECO:0000259" key="4">
    <source>
        <dbReference type="Pfam" id="PF13629"/>
    </source>
</evidence>
<dbReference type="PANTHER" id="PTHR30332:SF17">
    <property type="entry name" value="TYPE IV PILIATION SYSTEM PROTEIN DR_0774-RELATED"/>
    <property type="match status" value="1"/>
</dbReference>
<dbReference type="EMBL" id="CP076683">
    <property type="protein sequence ID" value="QWV17664.1"/>
    <property type="molecule type" value="Genomic_DNA"/>
</dbReference>
<dbReference type="PANTHER" id="PTHR30332">
    <property type="entry name" value="PROBABLE GENERAL SECRETION PATHWAY PROTEIN D"/>
    <property type="match status" value="1"/>
</dbReference>
<dbReference type="InterPro" id="IPR032789">
    <property type="entry name" value="T2SS-T3SS_pil_N"/>
</dbReference>
<reference evidence="5 8" key="2">
    <citation type="submission" date="2021-06" db="EMBL/GenBank/DDBJ databases">
        <title>Microbial metabolic specificity influences pelagic lipid remineralization.</title>
        <authorList>
            <person name="Behrendt L."/>
            <person name="Hunter J.E."/>
            <person name="Alcolombri U."/>
            <person name="Smriga S."/>
            <person name="Mincer T."/>
            <person name="Lowenstein D.P."/>
            <person name="Peaudecerf F.J."/>
            <person name="Fernandez V.I."/>
            <person name="Fredricks H."/>
            <person name="Almblad H."/>
            <person name="Harrison J.J."/>
            <person name="Stocker R."/>
            <person name="Van Mooy B.A.S."/>
        </authorList>
    </citation>
    <scope>NUCLEOTIDE SEQUENCE [LARGE SCALE GENOMIC DNA]</scope>
    <source>
        <strain evidence="5 8">A252</strain>
    </source>
</reference>
<dbReference type="Pfam" id="PF13629">
    <property type="entry name" value="T2SS-T3SS_pil_N"/>
    <property type="match status" value="1"/>
</dbReference>